<evidence type="ECO:0000313" key="1">
    <source>
        <dbReference type="EMBL" id="KOM48238.1"/>
    </source>
</evidence>
<name>A0A0L9UZM6_PHAAN</name>
<dbReference type="Proteomes" id="UP000053144">
    <property type="component" value="Chromosome 7"/>
</dbReference>
<organism evidence="1 2">
    <name type="scientific">Phaseolus angularis</name>
    <name type="common">Azuki bean</name>
    <name type="synonym">Vigna angularis</name>
    <dbReference type="NCBI Taxonomy" id="3914"/>
    <lineage>
        <taxon>Eukaryota</taxon>
        <taxon>Viridiplantae</taxon>
        <taxon>Streptophyta</taxon>
        <taxon>Embryophyta</taxon>
        <taxon>Tracheophyta</taxon>
        <taxon>Spermatophyta</taxon>
        <taxon>Magnoliopsida</taxon>
        <taxon>eudicotyledons</taxon>
        <taxon>Gunneridae</taxon>
        <taxon>Pentapetalae</taxon>
        <taxon>rosids</taxon>
        <taxon>fabids</taxon>
        <taxon>Fabales</taxon>
        <taxon>Fabaceae</taxon>
        <taxon>Papilionoideae</taxon>
        <taxon>50 kb inversion clade</taxon>
        <taxon>NPAAA clade</taxon>
        <taxon>indigoferoid/millettioid clade</taxon>
        <taxon>Phaseoleae</taxon>
        <taxon>Vigna</taxon>
    </lineage>
</organism>
<sequence>MGVGEKILHLLMGVGKFVTPTDRAHGASFKSYLGVMAKAHVPIVATLAATGRLDRPGRVCAVGGAIGLRDYFGPKPRSTKVVTEEMVSSIRQQVQVELEESVGERFRIDGSSFVTRRRMIQDADNGSGWKMTVDV</sequence>
<dbReference type="AlphaFoldDB" id="A0A0L9UZM6"/>
<dbReference type="EMBL" id="CM003377">
    <property type="protein sequence ID" value="KOM48238.1"/>
    <property type="molecule type" value="Genomic_DNA"/>
</dbReference>
<protein>
    <submittedName>
        <fullName evidence="1">Uncharacterized protein</fullName>
    </submittedName>
</protein>
<reference evidence="2" key="1">
    <citation type="journal article" date="2015" name="Proc. Natl. Acad. Sci. U.S.A.">
        <title>Genome sequencing of adzuki bean (Vigna angularis) provides insight into high starch and low fat accumulation and domestication.</title>
        <authorList>
            <person name="Yang K."/>
            <person name="Tian Z."/>
            <person name="Chen C."/>
            <person name="Luo L."/>
            <person name="Zhao B."/>
            <person name="Wang Z."/>
            <person name="Yu L."/>
            <person name="Li Y."/>
            <person name="Sun Y."/>
            <person name="Li W."/>
            <person name="Chen Y."/>
            <person name="Li Y."/>
            <person name="Zhang Y."/>
            <person name="Ai D."/>
            <person name="Zhao J."/>
            <person name="Shang C."/>
            <person name="Ma Y."/>
            <person name="Wu B."/>
            <person name="Wang M."/>
            <person name="Gao L."/>
            <person name="Sun D."/>
            <person name="Zhang P."/>
            <person name="Guo F."/>
            <person name="Wang W."/>
            <person name="Li Y."/>
            <person name="Wang J."/>
            <person name="Varshney R.K."/>
            <person name="Wang J."/>
            <person name="Ling H.Q."/>
            <person name="Wan P."/>
        </authorList>
    </citation>
    <scope>NUCLEOTIDE SEQUENCE</scope>
    <source>
        <strain evidence="2">cv. Jingnong 6</strain>
    </source>
</reference>
<accession>A0A0L9UZM6</accession>
<gene>
    <name evidence="1" type="ORF">LR48_Vigan07g194200</name>
</gene>
<proteinExistence type="predicted"/>
<dbReference type="Gramene" id="KOM48238">
    <property type="protein sequence ID" value="KOM48238"/>
    <property type="gene ID" value="LR48_Vigan07g194200"/>
</dbReference>
<evidence type="ECO:0000313" key="2">
    <source>
        <dbReference type="Proteomes" id="UP000053144"/>
    </source>
</evidence>